<dbReference type="Proteomes" id="UP000054387">
    <property type="component" value="Unassembled WGS sequence"/>
</dbReference>
<evidence type="ECO:0000256" key="1">
    <source>
        <dbReference type="SAM" id="Phobius"/>
    </source>
</evidence>
<dbReference type="AlphaFoldDB" id="A0A0W1RB76"/>
<dbReference type="RefSeq" id="WP_058581644.1">
    <property type="nucleotide sequence ID" value="NZ_LOPU01000018.1"/>
</dbReference>
<proteinExistence type="predicted"/>
<keyword evidence="1" id="KW-1133">Transmembrane helix</keyword>
<keyword evidence="1" id="KW-0812">Transmembrane</keyword>
<evidence type="ECO:0000313" key="2">
    <source>
        <dbReference type="EMBL" id="KTG10290.1"/>
    </source>
</evidence>
<comment type="caution">
    <text evidence="2">The sequence shown here is derived from an EMBL/GenBank/DDBJ whole genome shotgun (WGS) entry which is preliminary data.</text>
</comment>
<protein>
    <submittedName>
        <fullName evidence="2">Uncharacterized protein</fullName>
    </submittedName>
</protein>
<dbReference type="EMBL" id="LOPU01000018">
    <property type="protein sequence ID" value="KTG10290.1"/>
    <property type="molecule type" value="Genomic_DNA"/>
</dbReference>
<evidence type="ECO:0000313" key="3">
    <source>
        <dbReference type="Proteomes" id="UP000054387"/>
    </source>
</evidence>
<gene>
    <name evidence="2" type="ORF">AUR64_11980</name>
</gene>
<feature type="transmembrane region" description="Helical" evidence="1">
    <location>
        <begin position="48"/>
        <end position="71"/>
    </location>
</feature>
<keyword evidence="1" id="KW-0472">Membrane</keyword>
<name>A0A0W1RB76_9EURY</name>
<accession>A0A0W1RB76</accession>
<keyword evidence="3" id="KW-1185">Reference proteome</keyword>
<sequence length="80" mass="7903">MDSAVTVLAASAAPAAYASSAASAAVSQWSSAGLTLQLGPIETLVSTFGPFVIPVLIFVVGLVGYLVLVALGRAGLVNGR</sequence>
<reference evidence="2 3" key="1">
    <citation type="submission" date="2015-12" db="EMBL/GenBank/DDBJ databases">
        <title>Haloprofundus marisrubri gen. nov., sp. nov., an extremely halophilic archaeon isolated from the Discovery deep brine-seawater interface in the Red Sea.</title>
        <authorList>
            <person name="Zhang G."/>
            <person name="Stingl U."/>
            <person name="Rashid M."/>
        </authorList>
    </citation>
    <scope>NUCLEOTIDE SEQUENCE [LARGE SCALE GENOMIC DNA]</scope>
    <source>
        <strain evidence="2 3">SB9</strain>
    </source>
</reference>
<organism evidence="2 3">
    <name type="scientific">Haloprofundus marisrubri</name>
    <dbReference type="NCBI Taxonomy" id="1514971"/>
    <lineage>
        <taxon>Archaea</taxon>
        <taxon>Methanobacteriati</taxon>
        <taxon>Methanobacteriota</taxon>
        <taxon>Stenosarchaea group</taxon>
        <taxon>Halobacteria</taxon>
        <taxon>Halobacteriales</taxon>
        <taxon>Haloferacaceae</taxon>
        <taxon>Haloprofundus</taxon>
    </lineage>
</organism>